<evidence type="ECO:0000259" key="3">
    <source>
        <dbReference type="Pfam" id="PF13649"/>
    </source>
</evidence>
<dbReference type="PANTHER" id="PTHR43861">
    <property type="entry name" value="TRANS-ACONITATE 2-METHYLTRANSFERASE-RELATED"/>
    <property type="match status" value="1"/>
</dbReference>
<gene>
    <name evidence="4" type="ORF">PSET11_00946</name>
</gene>
<evidence type="ECO:0000313" key="4">
    <source>
        <dbReference type="EMBL" id="VDC22421.1"/>
    </source>
</evidence>
<dbReference type="CDD" id="cd02440">
    <property type="entry name" value="AdoMet_MTases"/>
    <property type="match status" value="1"/>
</dbReference>
<dbReference type="AlphaFoldDB" id="A0A3P5WSY7"/>
<organism evidence="4 5">
    <name type="scientific">Arthrobacter ulcerisalmonis</name>
    <dbReference type="NCBI Taxonomy" id="2483813"/>
    <lineage>
        <taxon>Bacteria</taxon>
        <taxon>Bacillati</taxon>
        <taxon>Actinomycetota</taxon>
        <taxon>Actinomycetes</taxon>
        <taxon>Micrococcales</taxon>
        <taxon>Micrococcaceae</taxon>
        <taxon>Arthrobacter</taxon>
    </lineage>
</organism>
<accession>A0A3P5WSY7</accession>
<keyword evidence="5" id="KW-1185">Reference proteome</keyword>
<reference evidence="4 5" key="1">
    <citation type="submission" date="2018-11" db="EMBL/GenBank/DDBJ databases">
        <authorList>
            <person name="Criscuolo A."/>
        </authorList>
    </citation>
    <scope>NUCLEOTIDE SEQUENCE [LARGE SCALE GENOMIC DNA]</scope>
    <source>
        <strain evidence="4">AT11b</strain>
    </source>
</reference>
<keyword evidence="1" id="KW-0808">Transferase</keyword>
<evidence type="ECO:0000256" key="2">
    <source>
        <dbReference type="SAM" id="MobiDB-lite"/>
    </source>
</evidence>
<feature type="compositionally biased region" description="Low complexity" evidence="2">
    <location>
        <begin position="58"/>
        <end position="72"/>
    </location>
</feature>
<dbReference type="InterPro" id="IPR041698">
    <property type="entry name" value="Methyltransf_25"/>
</dbReference>
<dbReference type="InterPro" id="IPR029063">
    <property type="entry name" value="SAM-dependent_MTases_sf"/>
</dbReference>
<name>A0A3P5WSY7_9MICC</name>
<dbReference type="Proteomes" id="UP000280861">
    <property type="component" value="Unassembled WGS sequence"/>
</dbReference>
<dbReference type="GO" id="GO:0016740">
    <property type="term" value="F:transferase activity"/>
    <property type="evidence" value="ECO:0007669"/>
    <property type="project" value="UniProtKB-KW"/>
</dbReference>
<dbReference type="PANTHER" id="PTHR43861:SF3">
    <property type="entry name" value="PUTATIVE (AFU_ORTHOLOGUE AFUA_2G14390)-RELATED"/>
    <property type="match status" value="1"/>
</dbReference>
<feature type="domain" description="Methyltransferase" evidence="3">
    <location>
        <begin position="120"/>
        <end position="214"/>
    </location>
</feature>
<protein>
    <submittedName>
        <fullName evidence="4">Tellurite resistance protein TehB</fullName>
    </submittedName>
</protein>
<evidence type="ECO:0000313" key="5">
    <source>
        <dbReference type="Proteomes" id="UP000280861"/>
    </source>
</evidence>
<dbReference type="SUPFAM" id="SSF53335">
    <property type="entry name" value="S-adenosyl-L-methionine-dependent methyltransferases"/>
    <property type="match status" value="1"/>
</dbReference>
<feature type="region of interest" description="Disordered" evidence="2">
    <location>
        <begin position="1"/>
        <end position="79"/>
    </location>
</feature>
<dbReference type="EMBL" id="UXAU01000015">
    <property type="protein sequence ID" value="VDC22421.1"/>
    <property type="molecule type" value="Genomic_DNA"/>
</dbReference>
<proteinExistence type="predicted"/>
<dbReference type="Pfam" id="PF13649">
    <property type="entry name" value="Methyltransf_25"/>
    <property type="match status" value="1"/>
</dbReference>
<dbReference type="Gene3D" id="3.40.50.150">
    <property type="entry name" value="Vaccinia Virus protein VP39"/>
    <property type="match status" value="1"/>
</dbReference>
<sequence>MQLALPSSRPGIALPPPTGKGGGMTNHDGGTPVPPHVTPPDSSESAHQDTPHQHTPHQHGAGAGHVHGADTADVLDSMNPSNAAEKWDELYSSTAGRRWSGNANPQLVHEATGMTPGRALDLGCGEGGDALWLARNGWQVTAVDVSSVALARAAEHESTVLDELTGSISWEQRDLFTWQPSPEFDLVSAQFLHSTALPWQQALTTAAAAVGPGGTLLIVGHHPDQLPPWGAHRVGHALFTAAEVVSELGLESAAWRLDFSGDRQRTVTGPEGQDAVIADVVIRAVRRAE</sequence>
<evidence type="ECO:0000256" key="1">
    <source>
        <dbReference type="ARBA" id="ARBA00022679"/>
    </source>
</evidence>